<evidence type="ECO:0000256" key="4">
    <source>
        <dbReference type="ARBA" id="ARBA00022946"/>
    </source>
</evidence>
<dbReference type="eggNOG" id="COG1506">
    <property type="taxonomic scope" value="Bacteria"/>
</dbReference>
<sequence>MHHHTSVRLALLLLCLLFWTGLAAQQAPLPTQQQGYQRPPEPIAQMVEAPNTPAVLIDQRGEWLLLLEQPGFPSIEEVAAPELRLGGLRINPRNNGGSRNSFYSGISLRKMVDDGKAYPLQNLPAELRISNVRWSPDFSRVAFTNYGADDIELWVLDINSRTASRLATGLNDAYYGAPYQWQPDGQGLLVKTIPKNRGPRPDERQTPGGPVIQQNIGGEKPSRTYQDLLQNSQDEALFDYYLSAQLQRIDLQGAATPLGKPALFKSFQLAPDGQHLLVEQILRPYSYLVPSYYFPYSVEVWNQQGGLVKQIAQLPLAEDIPIAFDAVPRGPRSFSWHPAQPATLYWAEAQDQGNPAQEVEHRDFVYLQKAPFSEQPVLLAKTQYRYRGADWSEDNQLAIVYERWWKTRRERWLQVNPAKPQASPKVLRDQNYEDLYKDMGDLVTYSTPRGQRVLLRQGGDLFLISEGYSPEGNRPYLSRFTLASGANTILWRSEAPYYERPVDVLNLQPLRLLTRRESLQDPPNYFLHQAKSRRGQLVRQQVTNFPHPTPQLKGVKKELVEYSRADGVKLTATLYLPEGYDPSSGERLPVLIWAYPREYKSADAAAQVRRSPYQFTRVSWGSPIYFVTQGYAILDGAEMPIVGEGDKQPNDSFVEQLRMNAEAAISKLESMGVGDPKRVAVGGHSYGAFMTANLLTHTNLFAAGIARSGAYNRTLTPFGFQAEERTYWQAPDIYNTMSPFMHAHSMKTPLLLIHGEADNNSGTFPIQSERYYNALKGHGATTRLVMLPAESHGYRARESVLHMLWETSQWLDKYVKNRPQEDEGTR</sequence>
<evidence type="ECO:0000256" key="3">
    <source>
        <dbReference type="ARBA" id="ARBA00022825"/>
    </source>
</evidence>
<dbReference type="Gene3D" id="2.120.10.30">
    <property type="entry name" value="TolB, C-terminal domain"/>
    <property type="match status" value="1"/>
</dbReference>
<dbReference type="PANTHER" id="PTHR42776:SF28">
    <property type="entry name" value="GLUTAMYL ENDOPEPTIDASE, CHLOROPLASTIC-RELATED"/>
    <property type="match status" value="1"/>
</dbReference>
<dbReference type="STRING" id="1279009.ADICEAN_03820"/>
<dbReference type="SUPFAM" id="SSF53474">
    <property type="entry name" value="alpha/beta-Hydrolases"/>
    <property type="match status" value="1"/>
</dbReference>
<dbReference type="InterPro" id="IPR001375">
    <property type="entry name" value="Peptidase_S9_cat"/>
</dbReference>
<dbReference type="GO" id="GO:0004252">
    <property type="term" value="F:serine-type endopeptidase activity"/>
    <property type="evidence" value="ECO:0007669"/>
    <property type="project" value="TreeGrafter"/>
</dbReference>
<evidence type="ECO:0000256" key="2">
    <source>
        <dbReference type="ARBA" id="ARBA00022801"/>
    </source>
</evidence>
<protein>
    <submittedName>
        <fullName evidence="8">Poly(3-hydroxybutyrate) depolymerase</fullName>
    </submittedName>
</protein>
<dbReference type="PATRIC" id="fig|1279009.4.peg.3865"/>
<evidence type="ECO:0000256" key="6">
    <source>
        <dbReference type="SAM" id="SignalP"/>
    </source>
</evidence>
<name>M7NRA1_9BACT</name>
<organism evidence="8 9">
    <name type="scientific">Cesiribacter andamanensis AMV16</name>
    <dbReference type="NCBI Taxonomy" id="1279009"/>
    <lineage>
        <taxon>Bacteria</taxon>
        <taxon>Pseudomonadati</taxon>
        <taxon>Bacteroidota</taxon>
        <taxon>Cytophagia</taxon>
        <taxon>Cytophagales</taxon>
        <taxon>Cesiribacteraceae</taxon>
        <taxon>Cesiribacter</taxon>
    </lineage>
</organism>
<dbReference type="InterPro" id="IPR011042">
    <property type="entry name" value="6-blade_b-propeller_TolB-like"/>
</dbReference>
<dbReference type="FunFam" id="3.40.50.1820:FF:000049">
    <property type="entry name" value="probable glutamyl endopeptidase, chloroplastic"/>
    <property type="match status" value="1"/>
</dbReference>
<dbReference type="EMBL" id="AODQ01000151">
    <property type="protein sequence ID" value="EMR01049.1"/>
    <property type="molecule type" value="Genomic_DNA"/>
</dbReference>
<evidence type="ECO:0000256" key="5">
    <source>
        <dbReference type="SAM" id="MobiDB-lite"/>
    </source>
</evidence>
<dbReference type="GO" id="GO:0006508">
    <property type="term" value="P:proteolysis"/>
    <property type="evidence" value="ECO:0007669"/>
    <property type="project" value="UniProtKB-KW"/>
</dbReference>
<evidence type="ECO:0000259" key="7">
    <source>
        <dbReference type="Pfam" id="PF00326"/>
    </source>
</evidence>
<keyword evidence="9" id="KW-1185">Reference proteome</keyword>
<dbReference type="SUPFAM" id="SSF82171">
    <property type="entry name" value="DPP6 N-terminal domain-like"/>
    <property type="match status" value="1"/>
</dbReference>
<dbReference type="ESTHER" id="9bact-m7nra1">
    <property type="family name" value="Glutamyl_Peptidase_S9"/>
</dbReference>
<dbReference type="OrthoDB" id="6388416at2"/>
<dbReference type="RefSeq" id="WP_009197199.1">
    <property type="nucleotide sequence ID" value="NZ_AODQ01000151.1"/>
</dbReference>
<dbReference type="Gene3D" id="3.40.50.1820">
    <property type="entry name" value="alpha/beta hydrolase"/>
    <property type="match status" value="1"/>
</dbReference>
<dbReference type="Pfam" id="PF00326">
    <property type="entry name" value="Peptidase_S9"/>
    <property type="match status" value="1"/>
</dbReference>
<evidence type="ECO:0000313" key="8">
    <source>
        <dbReference type="EMBL" id="EMR01049.1"/>
    </source>
</evidence>
<accession>M7NRA1</accession>
<feature type="domain" description="Peptidase S9 prolyl oligopeptidase catalytic" evidence="7">
    <location>
        <begin position="663"/>
        <end position="817"/>
    </location>
</feature>
<feature type="region of interest" description="Disordered" evidence="5">
    <location>
        <begin position="194"/>
        <end position="219"/>
    </location>
</feature>
<keyword evidence="1" id="KW-0645">Protease</keyword>
<dbReference type="Proteomes" id="UP000011910">
    <property type="component" value="Unassembled WGS sequence"/>
</dbReference>
<reference evidence="8 9" key="1">
    <citation type="journal article" date="2013" name="Genome Announc.">
        <title>Draft Genome Sequence of Cesiribacter andamanensis Strain AMV16T, Isolated from a Soil Sample from a Mud Volcano in the Andaman Islands, India.</title>
        <authorList>
            <person name="Shivaji S."/>
            <person name="Ara S."/>
            <person name="Begum Z."/>
            <person name="Srinivas T.N."/>
            <person name="Singh A."/>
            <person name="Kumar Pinnaka A."/>
        </authorList>
    </citation>
    <scope>NUCLEOTIDE SEQUENCE [LARGE SCALE GENOMIC DNA]</scope>
    <source>
        <strain evidence="8 9">AMV16</strain>
    </source>
</reference>
<feature type="signal peptide" evidence="6">
    <location>
        <begin position="1"/>
        <end position="23"/>
    </location>
</feature>
<keyword evidence="4" id="KW-0809">Transit peptide</keyword>
<evidence type="ECO:0000313" key="9">
    <source>
        <dbReference type="Proteomes" id="UP000011910"/>
    </source>
</evidence>
<feature type="chain" id="PRO_5004082441" evidence="6">
    <location>
        <begin position="24"/>
        <end position="826"/>
    </location>
</feature>
<dbReference type="InterPro" id="IPR029058">
    <property type="entry name" value="AB_hydrolase_fold"/>
</dbReference>
<keyword evidence="6" id="KW-0732">Signal</keyword>
<keyword evidence="3" id="KW-0720">Serine protease</keyword>
<evidence type="ECO:0000256" key="1">
    <source>
        <dbReference type="ARBA" id="ARBA00022670"/>
    </source>
</evidence>
<comment type="caution">
    <text evidence="8">The sequence shown here is derived from an EMBL/GenBank/DDBJ whole genome shotgun (WGS) entry which is preliminary data.</text>
</comment>
<dbReference type="AlphaFoldDB" id="M7NRA1"/>
<proteinExistence type="predicted"/>
<gene>
    <name evidence="8" type="ORF">ADICEAN_03820</name>
</gene>
<dbReference type="PANTHER" id="PTHR42776">
    <property type="entry name" value="SERINE PEPTIDASE S9 FAMILY MEMBER"/>
    <property type="match status" value="1"/>
</dbReference>
<keyword evidence="2" id="KW-0378">Hydrolase</keyword>